<reference evidence="1 2" key="2">
    <citation type="journal article" date="2022" name="Mol. Ecol. Resour.">
        <title>The genomes of chicory, endive, great burdock and yacon provide insights into Asteraceae paleo-polyploidization history and plant inulin production.</title>
        <authorList>
            <person name="Fan W."/>
            <person name="Wang S."/>
            <person name="Wang H."/>
            <person name="Wang A."/>
            <person name="Jiang F."/>
            <person name="Liu H."/>
            <person name="Zhao H."/>
            <person name="Xu D."/>
            <person name="Zhang Y."/>
        </authorList>
    </citation>
    <scope>NUCLEOTIDE SEQUENCE [LARGE SCALE GENOMIC DNA]</scope>
    <source>
        <strain evidence="2">cv. Yunnan</strain>
        <tissue evidence="1">Leaves</tissue>
    </source>
</reference>
<accession>A0ACB9CG88</accession>
<gene>
    <name evidence="1" type="ORF">L1987_64480</name>
</gene>
<dbReference type="Proteomes" id="UP001056120">
    <property type="component" value="Linkage Group LG21"/>
</dbReference>
<keyword evidence="2" id="KW-1185">Reference proteome</keyword>
<evidence type="ECO:0000313" key="2">
    <source>
        <dbReference type="Proteomes" id="UP001056120"/>
    </source>
</evidence>
<proteinExistence type="predicted"/>
<organism evidence="1 2">
    <name type="scientific">Smallanthus sonchifolius</name>
    <dbReference type="NCBI Taxonomy" id="185202"/>
    <lineage>
        <taxon>Eukaryota</taxon>
        <taxon>Viridiplantae</taxon>
        <taxon>Streptophyta</taxon>
        <taxon>Embryophyta</taxon>
        <taxon>Tracheophyta</taxon>
        <taxon>Spermatophyta</taxon>
        <taxon>Magnoliopsida</taxon>
        <taxon>eudicotyledons</taxon>
        <taxon>Gunneridae</taxon>
        <taxon>Pentapetalae</taxon>
        <taxon>asterids</taxon>
        <taxon>campanulids</taxon>
        <taxon>Asterales</taxon>
        <taxon>Asteraceae</taxon>
        <taxon>Asteroideae</taxon>
        <taxon>Heliantheae alliance</taxon>
        <taxon>Millerieae</taxon>
        <taxon>Smallanthus</taxon>
    </lineage>
</organism>
<sequence>MMAVMVDSGLCSGGRKKRPALAMVVLDDGCEGTRGGVRLQMEAEDRESYPTRVITGKMKETAQQWAQLRFCQMRKAVTHGGSPSVAHDSNEWHDGAQGRWRRIAAWPIRALPD</sequence>
<evidence type="ECO:0000313" key="1">
    <source>
        <dbReference type="EMBL" id="KAI3733260.1"/>
    </source>
</evidence>
<protein>
    <submittedName>
        <fullName evidence="1">Uncharacterized protein</fullName>
    </submittedName>
</protein>
<name>A0ACB9CG88_9ASTR</name>
<dbReference type="EMBL" id="CM042038">
    <property type="protein sequence ID" value="KAI3733260.1"/>
    <property type="molecule type" value="Genomic_DNA"/>
</dbReference>
<reference evidence="2" key="1">
    <citation type="journal article" date="2022" name="Mol. Ecol. Resour.">
        <title>The genomes of chicory, endive, great burdock and yacon provide insights into Asteraceae palaeo-polyploidization history and plant inulin production.</title>
        <authorList>
            <person name="Fan W."/>
            <person name="Wang S."/>
            <person name="Wang H."/>
            <person name="Wang A."/>
            <person name="Jiang F."/>
            <person name="Liu H."/>
            <person name="Zhao H."/>
            <person name="Xu D."/>
            <person name="Zhang Y."/>
        </authorList>
    </citation>
    <scope>NUCLEOTIDE SEQUENCE [LARGE SCALE GENOMIC DNA]</scope>
    <source>
        <strain evidence="2">cv. Yunnan</strain>
    </source>
</reference>
<comment type="caution">
    <text evidence="1">The sequence shown here is derived from an EMBL/GenBank/DDBJ whole genome shotgun (WGS) entry which is preliminary data.</text>
</comment>